<dbReference type="PANTHER" id="PTHR20858">
    <property type="entry name" value="PHOSPHOMETHYLPYRIMIDINE KINASE"/>
    <property type="match status" value="1"/>
</dbReference>
<dbReference type="OrthoDB" id="34166at2"/>
<dbReference type="GO" id="GO:0005829">
    <property type="term" value="C:cytosol"/>
    <property type="evidence" value="ECO:0007669"/>
    <property type="project" value="TreeGrafter"/>
</dbReference>
<keyword evidence="18" id="KW-1185">Reference proteome</keyword>
<dbReference type="Proteomes" id="UP000216300">
    <property type="component" value="Unassembled WGS sequence"/>
</dbReference>
<keyword evidence="7 16" id="KW-0418">Kinase</keyword>
<dbReference type="EMBL" id="NMVJ01000010">
    <property type="protein sequence ID" value="OYN89040.1"/>
    <property type="molecule type" value="Genomic_DNA"/>
</dbReference>
<evidence type="ECO:0000256" key="14">
    <source>
        <dbReference type="ARBA" id="ARBA00049293"/>
    </source>
</evidence>
<dbReference type="SUPFAM" id="SSF53613">
    <property type="entry name" value="Ribokinase-like"/>
    <property type="match status" value="1"/>
</dbReference>
<evidence type="ECO:0000256" key="12">
    <source>
        <dbReference type="ARBA" id="ARBA00042396"/>
    </source>
</evidence>
<evidence type="ECO:0000256" key="6">
    <source>
        <dbReference type="ARBA" id="ARBA00022741"/>
    </source>
</evidence>
<organism evidence="16 19">
    <name type="scientific">Parenemella sanctibonifatiensis</name>
    <dbReference type="NCBI Taxonomy" id="2016505"/>
    <lineage>
        <taxon>Bacteria</taxon>
        <taxon>Bacillati</taxon>
        <taxon>Actinomycetota</taxon>
        <taxon>Actinomycetes</taxon>
        <taxon>Propionibacteriales</taxon>
        <taxon>Propionibacteriaceae</taxon>
        <taxon>Parenemella</taxon>
    </lineage>
</organism>
<dbReference type="GO" id="GO:0046872">
    <property type="term" value="F:metal ion binding"/>
    <property type="evidence" value="ECO:0007669"/>
    <property type="project" value="UniProtKB-KW"/>
</dbReference>
<dbReference type="GO" id="GO:0008902">
    <property type="term" value="F:hydroxymethylpyrimidine kinase activity"/>
    <property type="evidence" value="ECO:0007669"/>
    <property type="project" value="TreeGrafter"/>
</dbReference>
<comment type="similarity">
    <text evidence="2">Belongs to the ThiD family.</text>
</comment>
<keyword evidence="5" id="KW-0479">Metal-binding</keyword>
<evidence type="ECO:0000256" key="5">
    <source>
        <dbReference type="ARBA" id="ARBA00022723"/>
    </source>
</evidence>
<evidence type="ECO:0000313" key="17">
    <source>
        <dbReference type="EMBL" id="OYN89040.1"/>
    </source>
</evidence>
<evidence type="ECO:0000256" key="2">
    <source>
        <dbReference type="ARBA" id="ARBA00009879"/>
    </source>
</evidence>
<evidence type="ECO:0000259" key="15">
    <source>
        <dbReference type="Pfam" id="PF08543"/>
    </source>
</evidence>
<accession>A0A255ECQ2</accession>
<dbReference type="GO" id="GO:0009229">
    <property type="term" value="P:thiamine diphosphate biosynthetic process"/>
    <property type="evidence" value="ECO:0007669"/>
    <property type="project" value="UniProtKB-UniPathway"/>
</dbReference>
<dbReference type="EC" id="2.7.1.35" evidence="3"/>
<dbReference type="GO" id="GO:0008972">
    <property type="term" value="F:phosphomethylpyrimidine kinase activity"/>
    <property type="evidence" value="ECO:0007669"/>
    <property type="project" value="InterPro"/>
</dbReference>
<dbReference type="AlphaFoldDB" id="A0A255E7N9"/>
<evidence type="ECO:0000256" key="10">
    <source>
        <dbReference type="ARBA" id="ARBA00042307"/>
    </source>
</evidence>
<reference evidence="18 19" key="1">
    <citation type="submission" date="2017-07" db="EMBL/GenBank/DDBJ databases">
        <title>Draft whole genome sequences of clinical Proprionibacteriaceae strains.</title>
        <authorList>
            <person name="Bernier A.-M."/>
            <person name="Bernard K."/>
            <person name="Domingo M.-C."/>
        </authorList>
    </citation>
    <scope>NUCLEOTIDE SEQUENCE [LARGE SCALE GENOMIC DNA]</scope>
    <source>
        <strain evidence="17 18">NML 150081</strain>
        <strain evidence="16 19">NML 160184</strain>
    </source>
</reference>
<evidence type="ECO:0000313" key="16">
    <source>
        <dbReference type="EMBL" id="OYN87554.1"/>
    </source>
</evidence>
<evidence type="ECO:0000313" key="19">
    <source>
        <dbReference type="Proteomes" id="UP000216533"/>
    </source>
</evidence>
<keyword evidence="9" id="KW-0460">Magnesium</keyword>
<evidence type="ECO:0000256" key="1">
    <source>
        <dbReference type="ARBA" id="ARBA00003848"/>
    </source>
</evidence>
<evidence type="ECO:0000256" key="7">
    <source>
        <dbReference type="ARBA" id="ARBA00022777"/>
    </source>
</evidence>
<comment type="catalytic activity">
    <reaction evidence="14">
        <text>pyridoxal + ATP = pyridoxal 5'-phosphate + ADP + H(+)</text>
        <dbReference type="Rhea" id="RHEA:10224"/>
        <dbReference type="ChEBI" id="CHEBI:15378"/>
        <dbReference type="ChEBI" id="CHEBI:17310"/>
        <dbReference type="ChEBI" id="CHEBI:30616"/>
        <dbReference type="ChEBI" id="CHEBI:456216"/>
        <dbReference type="ChEBI" id="CHEBI:597326"/>
        <dbReference type="EC" id="2.7.1.35"/>
    </reaction>
</comment>
<dbReference type="InterPro" id="IPR029056">
    <property type="entry name" value="Ribokinase-like"/>
</dbReference>
<evidence type="ECO:0000256" key="4">
    <source>
        <dbReference type="ARBA" id="ARBA00022679"/>
    </source>
</evidence>
<dbReference type="EMBL" id="NMVI01000016">
    <property type="protein sequence ID" value="OYN87554.1"/>
    <property type="molecule type" value="Genomic_DNA"/>
</dbReference>
<dbReference type="GO" id="GO:0005524">
    <property type="term" value="F:ATP binding"/>
    <property type="evidence" value="ECO:0007669"/>
    <property type="project" value="UniProtKB-KW"/>
</dbReference>
<comment type="function">
    <text evidence="1">Catalyzes the phosphorylation of hydroxymethylpyrimidine phosphate (HMP-P) to HMP-PP, and of HMP to HMP-P.</text>
</comment>
<dbReference type="Pfam" id="PF08543">
    <property type="entry name" value="Phos_pyr_kin"/>
    <property type="match status" value="1"/>
</dbReference>
<evidence type="ECO:0000256" key="8">
    <source>
        <dbReference type="ARBA" id="ARBA00022840"/>
    </source>
</evidence>
<dbReference type="Gene3D" id="3.40.1190.20">
    <property type="match status" value="1"/>
</dbReference>
<dbReference type="InterPro" id="IPR004399">
    <property type="entry name" value="HMP/HMP-P_kinase_dom"/>
</dbReference>
<dbReference type="GO" id="GO:0008478">
    <property type="term" value="F:pyridoxal kinase activity"/>
    <property type="evidence" value="ECO:0007669"/>
    <property type="project" value="UniProtKB-EC"/>
</dbReference>
<dbReference type="InterPro" id="IPR013749">
    <property type="entry name" value="PM/HMP-P_kinase-1"/>
</dbReference>
<keyword evidence="4" id="KW-0808">Transferase</keyword>
<evidence type="ECO:0000256" key="13">
    <source>
        <dbReference type="ARBA" id="ARBA00042531"/>
    </source>
</evidence>
<protein>
    <recommendedName>
        <fullName evidence="3">pyridoxal kinase</fullName>
        <ecNumber evidence="3">2.7.1.35</ecNumber>
    </recommendedName>
    <alternativeName>
        <fullName evidence="11">PN/PL/PM kinase</fullName>
    </alternativeName>
    <alternativeName>
        <fullName evidence="12">Pyridoxal kinase</fullName>
    </alternativeName>
    <alternativeName>
        <fullName evidence="10">Pyridoxamine kinase</fullName>
    </alternativeName>
    <alternativeName>
        <fullName evidence="13">Vitamin B6 kinase</fullName>
    </alternativeName>
</protein>
<name>A0A255E7N9_9ACTN</name>
<evidence type="ECO:0000256" key="11">
    <source>
        <dbReference type="ARBA" id="ARBA00042348"/>
    </source>
</evidence>
<dbReference type="RefSeq" id="WP_094450776.1">
    <property type="nucleotide sequence ID" value="NZ_NMVI01000016.1"/>
</dbReference>
<keyword evidence="6" id="KW-0547">Nucleotide-binding</keyword>
<accession>A0A255E7N9</accession>
<keyword evidence="8" id="KW-0067">ATP-binding</keyword>
<evidence type="ECO:0000313" key="18">
    <source>
        <dbReference type="Proteomes" id="UP000216300"/>
    </source>
</evidence>
<dbReference type="CDD" id="cd01169">
    <property type="entry name" value="HMPP_kinase"/>
    <property type="match status" value="1"/>
</dbReference>
<dbReference type="Proteomes" id="UP000216533">
    <property type="component" value="Unassembled WGS sequence"/>
</dbReference>
<evidence type="ECO:0000256" key="9">
    <source>
        <dbReference type="ARBA" id="ARBA00022842"/>
    </source>
</evidence>
<evidence type="ECO:0000256" key="3">
    <source>
        <dbReference type="ARBA" id="ARBA00012104"/>
    </source>
</evidence>
<dbReference type="UniPathway" id="UPA00060">
    <property type="reaction ID" value="UER00138"/>
</dbReference>
<comment type="caution">
    <text evidence="16">The sequence shown here is derived from an EMBL/GenBank/DDBJ whole genome shotgun (WGS) entry which is preliminary data.</text>
</comment>
<gene>
    <name evidence="17" type="ORF">CGZ91_12305</name>
    <name evidence="16" type="ORF">CGZ92_07585</name>
</gene>
<proteinExistence type="inferred from homology"/>
<dbReference type="GO" id="GO:0009228">
    <property type="term" value="P:thiamine biosynthetic process"/>
    <property type="evidence" value="ECO:0007669"/>
    <property type="project" value="InterPro"/>
</dbReference>
<feature type="domain" description="Pyridoxamine kinase/Phosphomethylpyrimidine kinase" evidence="15">
    <location>
        <begin position="26"/>
        <end position="266"/>
    </location>
</feature>
<dbReference type="PANTHER" id="PTHR20858:SF19">
    <property type="entry name" value="PYRIDOXINE KINASE"/>
    <property type="match status" value="1"/>
</dbReference>
<sequence>MTQPFLVQRRRDTPAGVALTIAGNEASGGAGAAVDLKTFHSYDVFGAAAITCLVSVDPNNDWAHRFVPVDPQVIADQIEATLSNYTVDTVKIGMLGTPATIEVVADALQGELASSVRNIVLDPVLLCKGQESPTLQATDDALREAILPLSTVVTPNHFETEALSGMTVTDLDGLIAAAKKINEISGAAVLAKGGVRLAGPDAVDVFVDGDVVEVLQSPKVGEDAIHGAGCTVAAAVTAELARGASAVDAARSAKAFVDAGILAAVRGNRPFDVVWQGV</sequence>